<organism evidence="1 2">
    <name type="scientific">Ochrobactrum quorumnocens</name>
    <dbReference type="NCBI Taxonomy" id="271865"/>
    <lineage>
        <taxon>Bacteria</taxon>
        <taxon>Pseudomonadati</taxon>
        <taxon>Pseudomonadota</taxon>
        <taxon>Alphaproteobacteria</taxon>
        <taxon>Hyphomicrobiales</taxon>
        <taxon>Brucellaceae</taxon>
        <taxon>Brucella/Ochrobactrum group</taxon>
        <taxon>Ochrobactrum</taxon>
    </lineage>
</organism>
<reference evidence="1 2" key="1">
    <citation type="submission" date="2017-07" db="EMBL/GenBank/DDBJ databases">
        <title>Phylogenetic study on the rhizospheric bacterium Ochrobactrum sp. A44.</title>
        <authorList>
            <person name="Krzyzanowska D.M."/>
            <person name="Ossowicki A."/>
            <person name="Rajewska M."/>
            <person name="Maciag T."/>
            <person name="Kaczynski Z."/>
            <person name="Czerwicka M."/>
            <person name="Jafra S."/>
        </authorList>
    </citation>
    <scope>NUCLEOTIDE SEQUENCE [LARGE SCALE GENOMIC DNA]</scope>
    <source>
        <strain evidence="1 2">A44</strain>
    </source>
</reference>
<dbReference type="Proteomes" id="UP000215256">
    <property type="component" value="Chromosome 1"/>
</dbReference>
<proteinExistence type="predicted"/>
<dbReference type="KEGG" id="och:CES85_2548"/>
<dbReference type="AlphaFoldDB" id="A0A248UGZ0"/>
<evidence type="ECO:0000313" key="1">
    <source>
        <dbReference type="EMBL" id="ASV86087.1"/>
    </source>
</evidence>
<dbReference type="EMBL" id="CP022604">
    <property type="protein sequence ID" value="ASV86087.1"/>
    <property type="molecule type" value="Genomic_DNA"/>
</dbReference>
<evidence type="ECO:0000313" key="2">
    <source>
        <dbReference type="Proteomes" id="UP000215256"/>
    </source>
</evidence>
<gene>
    <name evidence="1" type="ORF">CES85_2548</name>
</gene>
<name>A0A248UGZ0_9HYPH</name>
<accession>A0A248UGZ0</accession>
<sequence>MPLATSTAIDGFAKAGDKAPAKARLEIAAVANQIFNDFEIIS</sequence>
<protein>
    <submittedName>
        <fullName evidence="1">Uncharacterized protein</fullName>
    </submittedName>
</protein>